<dbReference type="InterPro" id="IPR003833">
    <property type="entry name" value="CT_C_D"/>
</dbReference>
<evidence type="ECO:0000313" key="7">
    <source>
        <dbReference type="Proteomes" id="UP000050501"/>
    </source>
</evidence>
<dbReference type="Gene3D" id="3.30.1360.40">
    <property type="match status" value="1"/>
</dbReference>
<dbReference type="PANTHER" id="PTHR34698">
    <property type="entry name" value="5-OXOPROLINASE SUBUNIT B"/>
    <property type="match status" value="1"/>
</dbReference>
<accession>A0A0M9U3H1</accession>
<dbReference type="Proteomes" id="UP000050501">
    <property type="component" value="Unassembled WGS sequence"/>
</dbReference>
<dbReference type="STRING" id="229921.ADN01_04420"/>
<evidence type="ECO:0000259" key="4">
    <source>
        <dbReference type="SMART" id="SM00796"/>
    </source>
</evidence>
<gene>
    <name evidence="6" type="ORF">ADN01_04420</name>
    <name evidence="5" type="ORF">LSAC_03665</name>
</gene>
<dbReference type="InterPro" id="IPR010016">
    <property type="entry name" value="PxpB"/>
</dbReference>
<feature type="domain" description="Carboxyltransferase" evidence="4">
    <location>
        <begin position="6"/>
        <end position="207"/>
    </location>
</feature>
<sequence>MSAQAPVYVPVGDSALLVRFGEQMDAAANRRVHALAQRLRQQPLAGVGEAVPGYITLLIHYDPLLLTYDQILAWVRKQAAQTQDEASAAPRCVEIPVIYGGEFGPDLVFVAAHTGLSADEVIRRHTAPTYTVYFIGFTPGFPYLGGMDVRLTAPRLETPRARVPAGSVGIAGPQTGVYPLESPGGWRIIGRTQLPLFDLSAQPPSLLSPGDEVRFVRA</sequence>
<dbReference type="NCBIfam" id="TIGR00370">
    <property type="entry name" value="5-oxoprolinase subunit PxpB"/>
    <property type="match status" value="1"/>
</dbReference>
<dbReference type="SUPFAM" id="SSF50891">
    <property type="entry name" value="Cyclophilin-like"/>
    <property type="match status" value="1"/>
</dbReference>
<keyword evidence="1" id="KW-0547">Nucleotide-binding</keyword>
<keyword evidence="7" id="KW-1185">Reference proteome</keyword>
<evidence type="ECO:0000256" key="1">
    <source>
        <dbReference type="ARBA" id="ARBA00022741"/>
    </source>
</evidence>
<organism evidence="5">
    <name type="scientific">Levilinea saccharolytica</name>
    <dbReference type="NCBI Taxonomy" id="229921"/>
    <lineage>
        <taxon>Bacteria</taxon>
        <taxon>Bacillati</taxon>
        <taxon>Chloroflexota</taxon>
        <taxon>Anaerolineae</taxon>
        <taxon>Anaerolineales</taxon>
        <taxon>Anaerolineaceae</taxon>
        <taxon>Levilinea</taxon>
    </lineage>
</organism>
<reference evidence="5" key="1">
    <citation type="journal article" date="2015" name="Genome Announc.">
        <title>Draft Genome Sequences of Anaerolinea thermolimosa IMO-1, Bellilinea caldifistulae GOMI-1, Leptolinea tardivitalis YMTK-2, Levilinea saccharolytica KIBI-1, Longilinea arvoryzae KOME-1, Previously Described as Members of the Class Anaerolineae (Chloroflexi).</title>
        <authorList>
            <person name="Matsuura N."/>
            <person name="Tourlousse M.D."/>
            <person name="Ohashi A."/>
            <person name="Hugenholtz P."/>
            <person name="Sekiguchi Y."/>
        </authorList>
    </citation>
    <scope>NUCLEOTIDE SEQUENCE</scope>
    <source>
        <strain evidence="5">KIBI-1</strain>
    </source>
</reference>
<evidence type="ECO:0000313" key="6">
    <source>
        <dbReference type="EMBL" id="KPL87418.1"/>
    </source>
</evidence>
<dbReference type="SUPFAM" id="SSF160467">
    <property type="entry name" value="PH0987 N-terminal domain-like"/>
    <property type="match status" value="1"/>
</dbReference>
<dbReference type="Gene3D" id="2.40.100.10">
    <property type="entry name" value="Cyclophilin-like"/>
    <property type="match status" value="1"/>
</dbReference>
<dbReference type="RefSeq" id="WP_062420003.1">
    <property type="nucleotide sequence ID" value="NZ_BBXZ01000192.1"/>
</dbReference>
<evidence type="ECO:0000313" key="5">
    <source>
        <dbReference type="EMBL" id="GAP19753.1"/>
    </source>
</evidence>
<keyword evidence="2" id="KW-0378">Hydrolase</keyword>
<dbReference type="GO" id="GO:0005524">
    <property type="term" value="F:ATP binding"/>
    <property type="evidence" value="ECO:0007669"/>
    <property type="project" value="UniProtKB-KW"/>
</dbReference>
<protein>
    <submittedName>
        <fullName evidence="5">Sensor histidine kinase inhibitor, KipI family</fullName>
    </submittedName>
</protein>
<dbReference type="OrthoDB" id="9778567at2"/>
<evidence type="ECO:0000256" key="3">
    <source>
        <dbReference type="ARBA" id="ARBA00022840"/>
    </source>
</evidence>
<dbReference type="EMBL" id="DF967975">
    <property type="protein sequence ID" value="GAP19753.1"/>
    <property type="molecule type" value="Genomic_DNA"/>
</dbReference>
<keyword evidence="3" id="KW-0067">ATP-binding</keyword>
<dbReference type="PANTHER" id="PTHR34698:SF2">
    <property type="entry name" value="5-OXOPROLINASE SUBUNIT B"/>
    <property type="match status" value="1"/>
</dbReference>
<dbReference type="Pfam" id="PF02682">
    <property type="entry name" value="CT_C_D"/>
    <property type="match status" value="1"/>
</dbReference>
<reference evidence="6 7" key="2">
    <citation type="submission" date="2015-07" db="EMBL/GenBank/DDBJ databases">
        <title>Genome sequence of Levilinea saccharolytica DSM 16555.</title>
        <authorList>
            <person name="Hemp J."/>
            <person name="Ward L.M."/>
            <person name="Pace L.A."/>
            <person name="Fischer W.W."/>
        </authorList>
    </citation>
    <scope>NUCLEOTIDE SEQUENCE [LARGE SCALE GENOMIC DNA]</scope>
    <source>
        <strain evidence="6 7">KIBI-1</strain>
    </source>
</reference>
<proteinExistence type="predicted"/>
<dbReference type="PATRIC" id="fig|229921.5.peg.3236"/>
<dbReference type="InterPro" id="IPR029000">
    <property type="entry name" value="Cyclophilin-like_dom_sf"/>
</dbReference>
<evidence type="ECO:0000256" key="2">
    <source>
        <dbReference type="ARBA" id="ARBA00022801"/>
    </source>
</evidence>
<dbReference type="EMBL" id="LGCM01000019">
    <property type="protein sequence ID" value="KPL87418.1"/>
    <property type="molecule type" value="Genomic_DNA"/>
</dbReference>
<dbReference type="SMART" id="SM00796">
    <property type="entry name" value="AHS1"/>
    <property type="match status" value="1"/>
</dbReference>
<name>A0A0M9U3H1_9CHLR</name>
<dbReference type="GO" id="GO:0016787">
    <property type="term" value="F:hydrolase activity"/>
    <property type="evidence" value="ECO:0007669"/>
    <property type="project" value="UniProtKB-KW"/>
</dbReference>
<dbReference type="AlphaFoldDB" id="A0A0M9U3H1"/>